<keyword evidence="7" id="KW-0539">Nucleus</keyword>
<keyword evidence="1" id="KW-0479">Metal-binding</keyword>
<dbReference type="PANTHER" id="PTHR14003:SF23">
    <property type="entry name" value="ZINC FINGER PROTEIN 143"/>
    <property type="match status" value="1"/>
</dbReference>
<sequence length="456" mass="51982">TEMEATLAIVEEEQCFRSNEEVRDEAVQHWNNADEQNESNDDYTQTQQISNSNTERKIEDILNQNIECLRCPCCQQQLTIQFSIENGVRTLKLVPNITHSGELGNVTEHEGNYLSGFVEEQQPMSTKSATVSRSQYLNRSINSSNETRQNIFGGIPTLESINEKTSFKKIIKPTTNVTTIMISTQKGASRVEDDSSRRASQVISLPTTHNNGTISLGLPSSQREDSSVSLICSYKGCKKVFTESYQFNLHVKQHIGERVYACNWVECHRLFSSKQRLNDHIRNQHTGEKPFQCEHCKKMFSSTKNLRAHRLLHTDERPYKCDWQSCTARFRRSHHLTAHRRIHTGERPFPCPHLGCNVAFTKSDHAKRHYLTHFRKSNKSSETSRSTSKSTSFDSQTDEIVKNTSVESEDVFTDCFGDESDDLIDGTNESQELIESNVLLDEKEGVLKSLVSSENT</sequence>
<feature type="non-terminal residue" evidence="11">
    <location>
        <position position="1"/>
    </location>
</feature>
<dbReference type="OrthoDB" id="6407147at2759"/>
<dbReference type="GO" id="GO:0031519">
    <property type="term" value="C:PcG protein complex"/>
    <property type="evidence" value="ECO:0007669"/>
    <property type="project" value="TreeGrafter"/>
</dbReference>
<accession>A0A443SDZ9</accession>
<dbReference type="InterPro" id="IPR013087">
    <property type="entry name" value="Znf_C2H2_type"/>
</dbReference>
<evidence type="ECO:0000256" key="4">
    <source>
        <dbReference type="ARBA" id="ARBA00022833"/>
    </source>
</evidence>
<comment type="caution">
    <text evidence="11">The sequence shown here is derived from an EMBL/GenBank/DDBJ whole genome shotgun (WGS) entry which is preliminary data.</text>
</comment>
<evidence type="ECO:0000259" key="10">
    <source>
        <dbReference type="PROSITE" id="PS50157"/>
    </source>
</evidence>
<dbReference type="InterPro" id="IPR036236">
    <property type="entry name" value="Znf_C2H2_sf"/>
</dbReference>
<reference evidence="11 12" key="1">
    <citation type="journal article" date="2018" name="Gigascience">
        <title>Genomes of trombidid mites reveal novel predicted allergens and laterally-transferred genes associated with secondary metabolism.</title>
        <authorList>
            <person name="Dong X."/>
            <person name="Chaisiri K."/>
            <person name="Xia D."/>
            <person name="Armstrong S.D."/>
            <person name="Fang Y."/>
            <person name="Donnelly M.J."/>
            <person name="Kadowaki T."/>
            <person name="McGarry J.W."/>
            <person name="Darby A.C."/>
            <person name="Makepeace B.L."/>
        </authorList>
    </citation>
    <scope>NUCLEOTIDE SEQUENCE [LARGE SCALE GENOMIC DNA]</scope>
    <source>
        <strain evidence="11">UoL-UT</strain>
    </source>
</reference>
<feature type="domain" description="C2H2-type" evidence="10">
    <location>
        <begin position="230"/>
        <end position="259"/>
    </location>
</feature>
<dbReference type="Pfam" id="PF00096">
    <property type="entry name" value="zf-C2H2"/>
    <property type="match status" value="1"/>
</dbReference>
<dbReference type="SUPFAM" id="SSF57667">
    <property type="entry name" value="beta-beta-alpha zinc fingers"/>
    <property type="match status" value="3"/>
</dbReference>
<evidence type="ECO:0000256" key="7">
    <source>
        <dbReference type="ARBA" id="ARBA00023242"/>
    </source>
</evidence>
<feature type="domain" description="C2H2-type" evidence="10">
    <location>
        <begin position="291"/>
        <end position="318"/>
    </location>
</feature>
<organism evidence="11 12">
    <name type="scientific">Leptotrombidium deliense</name>
    <dbReference type="NCBI Taxonomy" id="299467"/>
    <lineage>
        <taxon>Eukaryota</taxon>
        <taxon>Metazoa</taxon>
        <taxon>Ecdysozoa</taxon>
        <taxon>Arthropoda</taxon>
        <taxon>Chelicerata</taxon>
        <taxon>Arachnida</taxon>
        <taxon>Acari</taxon>
        <taxon>Acariformes</taxon>
        <taxon>Trombidiformes</taxon>
        <taxon>Prostigmata</taxon>
        <taxon>Anystina</taxon>
        <taxon>Parasitengona</taxon>
        <taxon>Trombiculoidea</taxon>
        <taxon>Trombiculidae</taxon>
        <taxon>Leptotrombidium</taxon>
    </lineage>
</organism>
<feature type="region of interest" description="Disordered" evidence="9">
    <location>
        <begin position="32"/>
        <end position="52"/>
    </location>
</feature>
<keyword evidence="2" id="KW-0677">Repeat</keyword>
<dbReference type="GO" id="GO:0000981">
    <property type="term" value="F:DNA-binding transcription factor activity, RNA polymerase II-specific"/>
    <property type="evidence" value="ECO:0007669"/>
    <property type="project" value="TreeGrafter"/>
</dbReference>
<evidence type="ECO:0000256" key="6">
    <source>
        <dbReference type="ARBA" id="ARBA00023163"/>
    </source>
</evidence>
<evidence type="ECO:0000313" key="12">
    <source>
        <dbReference type="Proteomes" id="UP000288716"/>
    </source>
</evidence>
<feature type="domain" description="C2H2-type" evidence="10">
    <location>
        <begin position="319"/>
        <end position="348"/>
    </location>
</feature>
<feature type="compositionally biased region" description="Low complexity" evidence="9">
    <location>
        <begin position="380"/>
        <end position="395"/>
    </location>
</feature>
<dbReference type="VEuPathDB" id="VectorBase:LDEU006294"/>
<dbReference type="GO" id="GO:0005667">
    <property type="term" value="C:transcription regulator complex"/>
    <property type="evidence" value="ECO:0007669"/>
    <property type="project" value="TreeGrafter"/>
</dbReference>
<keyword evidence="4" id="KW-0862">Zinc</keyword>
<feature type="domain" description="C2H2-type" evidence="10">
    <location>
        <begin position="349"/>
        <end position="378"/>
    </location>
</feature>
<keyword evidence="12" id="KW-1185">Reference proteome</keyword>
<feature type="region of interest" description="Disordered" evidence="9">
    <location>
        <begin position="374"/>
        <end position="400"/>
    </location>
</feature>
<keyword evidence="6" id="KW-0804">Transcription</keyword>
<proteinExistence type="predicted"/>
<evidence type="ECO:0000256" key="1">
    <source>
        <dbReference type="ARBA" id="ARBA00022723"/>
    </source>
</evidence>
<name>A0A443SDZ9_9ACAR</name>
<dbReference type="FunFam" id="3.30.160.60:FF:000032">
    <property type="entry name" value="Krueppel-like factor 4"/>
    <property type="match status" value="1"/>
</dbReference>
<dbReference type="PROSITE" id="PS00028">
    <property type="entry name" value="ZINC_FINGER_C2H2_1"/>
    <property type="match status" value="5"/>
</dbReference>
<evidence type="ECO:0000256" key="8">
    <source>
        <dbReference type="PROSITE-ProRule" id="PRU00042"/>
    </source>
</evidence>
<protein>
    <submittedName>
        <fullName evidence="11">Zinc finger protein 143-like protein</fullName>
    </submittedName>
</protein>
<dbReference type="Proteomes" id="UP000288716">
    <property type="component" value="Unassembled WGS sequence"/>
</dbReference>
<dbReference type="FunFam" id="3.30.160.60:FF:000007">
    <property type="entry name" value="Basic krueppel-like factor 3"/>
    <property type="match status" value="1"/>
</dbReference>
<dbReference type="SMART" id="SM00355">
    <property type="entry name" value="ZnF_C2H2"/>
    <property type="match status" value="5"/>
</dbReference>
<dbReference type="AlphaFoldDB" id="A0A443SDZ9"/>
<dbReference type="PROSITE" id="PS50157">
    <property type="entry name" value="ZINC_FINGER_C2H2_2"/>
    <property type="match status" value="5"/>
</dbReference>
<keyword evidence="5" id="KW-0805">Transcription regulation</keyword>
<evidence type="ECO:0000313" key="11">
    <source>
        <dbReference type="EMBL" id="RWS25746.1"/>
    </source>
</evidence>
<gene>
    <name evidence="11" type="ORF">B4U80_03321</name>
</gene>
<dbReference type="Gene3D" id="3.30.160.60">
    <property type="entry name" value="Classic Zinc Finger"/>
    <property type="match status" value="4"/>
</dbReference>
<evidence type="ECO:0000256" key="2">
    <source>
        <dbReference type="ARBA" id="ARBA00022737"/>
    </source>
</evidence>
<keyword evidence="3 8" id="KW-0863">Zinc-finger</keyword>
<dbReference type="EMBL" id="NCKV01003421">
    <property type="protein sequence ID" value="RWS25746.1"/>
    <property type="molecule type" value="Genomic_DNA"/>
</dbReference>
<dbReference type="GO" id="GO:0000785">
    <property type="term" value="C:chromatin"/>
    <property type="evidence" value="ECO:0007669"/>
    <property type="project" value="TreeGrafter"/>
</dbReference>
<evidence type="ECO:0000256" key="5">
    <source>
        <dbReference type="ARBA" id="ARBA00023015"/>
    </source>
</evidence>
<dbReference type="STRING" id="299467.A0A443SDZ9"/>
<dbReference type="GO" id="GO:0000978">
    <property type="term" value="F:RNA polymerase II cis-regulatory region sequence-specific DNA binding"/>
    <property type="evidence" value="ECO:0007669"/>
    <property type="project" value="TreeGrafter"/>
</dbReference>
<evidence type="ECO:0000256" key="3">
    <source>
        <dbReference type="ARBA" id="ARBA00022771"/>
    </source>
</evidence>
<feature type="domain" description="C2H2-type" evidence="10">
    <location>
        <begin position="260"/>
        <end position="290"/>
    </location>
</feature>
<dbReference type="PANTHER" id="PTHR14003">
    <property type="entry name" value="TRANSCRIPTIONAL REPRESSOR PROTEIN YY"/>
    <property type="match status" value="1"/>
</dbReference>
<evidence type="ECO:0000256" key="9">
    <source>
        <dbReference type="SAM" id="MobiDB-lite"/>
    </source>
</evidence>
<dbReference type="GO" id="GO:0008270">
    <property type="term" value="F:zinc ion binding"/>
    <property type="evidence" value="ECO:0007669"/>
    <property type="project" value="UniProtKB-KW"/>
</dbReference>
<feature type="compositionally biased region" description="Polar residues" evidence="9">
    <location>
        <begin position="42"/>
        <end position="52"/>
    </location>
</feature>